<feature type="compositionally biased region" description="Basic residues" evidence="1">
    <location>
        <begin position="44"/>
        <end position="57"/>
    </location>
</feature>
<dbReference type="EMBL" id="ML976096">
    <property type="protein sequence ID" value="KAF1938759.1"/>
    <property type="molecule type" value="Genomic_DNA"/>
</dbReference>
<protein>
    <submittedName>
        <fullName evidence="2">Uncharacterized protein</fullName>
    </submittedName>
</protein>
<feature type="region of interest" description="Disordered" evidence="1">
    <location>
        <begin position="44"/>
        <end position="65"/>
    </location>
</feature>
<keyword evidence="3" id="KW-1185">Reference proteome</keyword>
<reference evidence="2" key="1">
    <citation type="journal article" date="2020" name="Stud. Mycol.">
        <title>101 Dothideomycetes genomes: a test case for predicting lifestyles and emergence of pathogens.</title>
        <authorList>
            <person name="Haridas S."/>
            <person name="Albert R."/>
            <person name="Binder M."/>
            <person name="Bloem J."/>
            <person name="Labutti K."/>
            <person name="Salamov A."/>
            <person name="Andreopoulos B."/>
            <person name="Baker S."/>
            <person name="Barry K."/>
            <person name="Bills G."/>
            <person name="Bluhm B."/>
            <person name="Cannon C."/>
            <person name="Castanera R."/>
            <person name="Culley D."/>
            <person name="Daum C."/>
            <person name="Ezra D."/>
            <person name="Gonzalez J."/>
            <person name="Henrissat B."/>
            <person name="Kuo A."/>
            <person name="Liang C."/>
            <person name="Lipzen A."/>
            <person name="Lutzoni F."/>
            <person name="Magnuson J."/>
            <person name="Mondo S."/>
            <person name="Nolan M."/>
            <person name="Ohm R."/>
            <person name="Pangilinan J."/>
            <person name="Park H.-J."/>
            <person name="Ramirez L."/>
            <person name="Alfaro M."/>
            <person name="Sun H."/>
            <person name="Tritt A."/>
            <person name="Yoshinaga Y."/>
            <person name="Zwiers L.-H."/>
            <person name="Turgeon B."/>
            <person name="Goodwin S."/>
            <person name="Spatafora J."/>
            <person name="Crous P."/>
            <person name="Grigoriev I."/>
        </authorList>
    </citation>
    <scope>NUCLEOTIDE SEQUENCE</scope>
    <source>
        <strain evidence="2">CBS 161.51</strain>
    </source>
</reference>
<proteinExistence type="predicted"/>
<evidence type="ECO:0000256" key="1">
    <source>
        <dbReference type="SAM" id="MobiDB-lite"/>
    </source>
</evidence>
<dbReference type="AlphaFoldDB" id="A0A6A5SHB3"/>
<sequence>MHNLVQLATRKWLENVDQLDRWKNSTSLTFTQFYLQDNTRTRRKATRCSHTKRRHWHTDKESLKE</sequence>
<gene>
    <name evidence="2" type="ORF">EJ02DRAFT_15771</name>
</gene>
<organism evidence="2 3">
    <name type="scientific">Clathrospora elynae</name>
    <dbReference type="NCBI Taxonomy" id="706981"/>
    <lineage>
        <taxon>Eukaryota</taxon>
        <taxon>Fungi</taxon>
        <taxon>Dikarya</taxon>
        <taxon>Ascomycota</taxon>
        <taxon>Pezizomycotina</taxon>
        <taxon>Dothideomycetes</taxon>
        <taxon>Pleosporomycetidae</taxon>
        <taxon>Pleosporales</taxon>
        <taxon>Diademaceae</taxon>
        <taxon>Clathrospora</taxon>
    </lineage>
</organism>
<evidence type="ECO:0000313" key="2">
    <source>
        <dbReference type="EMBL" id="KAF1938759.1"/>
    </source>
</evidence>
<accession>A0A6A5SHB3</accession>
<dbReference type="Proteomes" id="UP000800038">
    <property type="component" value="Unassembled WGS sequence"/>
</dbReference>
<name>A0A6A5SHB3_9PLEO</name>
<evidence type="ECO:0000313" key="3">
    <source>
        <dbReference type="Proteomes" id="UP000800038"/>
    </source>
</evidence>